<name>A0A9P1GN37_9DINO</name>
<feature type="compositionally biased region" description="Basic residues" evidence="1">
    <location>
        <begin position="162"/>
        <end position="175"/>
    </location>
</feature>
<proteinExistence type="predicted"/>
<feature type="compositionally biased region" description="Basic and acidic residues" evidence="1">
    <location>
        <begin position="120"/>
        <end position="129"/>
    </location>
</feature>
<feature type="region of interest" description="Disordered" evidence="1">
    <location>
        <begin position="1"/>
        <end position="266"/>
    </location>
</feature>
<evidence type="ECO:0000313" key="2">
    <source>
        <dbReference type="EMBL" id="CAI4017894.1"/>
    </source>
</evidence>
<evidence type="ECO:0000256" key="1">
    <source>
        <dbReference type="SAM" id="MobiDB-lite"/>
    </source>
</evidence>
<dbReference type="AlphaFoldDB" id="A0A9P1GN37"/>
<dbReference type="EMBL" id="CAMXCT030006662">
    <property type="protein sequence ID" value="CAL4805206.1"/>
    <property type="molecule type" value="Genomic_DNA"/>
</dbReference>
<dbReference type="EMBL" id="CAMXCT010006662">
    <property type="protein sequence ID" value="CAI4017894.1"/>
    <property type="molecule type" value="Genomic_DNA"/>
</dbReference>
<feature type="compositionally biased region" description="Basic and acidic residues" evidence="1">
    <location>
        <begin position="39"/>
        <end position="55"/>
    </location>
</feature>
<feature type="compositionally biased region" description="Basic and acidic residues" evidence="1">
    <location>
        <begin position="100"/>
        <end position="109"/>
    </location>
</feature>
<dbReference type="EMBL" id="CAMXCT020006662">
    <property type="protein sequence ID" value="CAL1171269.1"/>
    <property type="molecule type" value="Genomic_DNA"/>
</dbReference>
<organism evidence="2">
    <name type="scientific">Cladocopium goreaui</name>
    <dbReference type="NCBI Taxonomy" id="2562237"/>
    <lineage>
        <taxon>Eukaryota</taxon>
        <taxon>Sar</taxon>
        <taxon>Alveolata</taxon>
        <taxon>Dinophyceae</taxon>
        <taxon>Suessiales</taxon>
        <taxon>Symbiodiniaceae</taxon>
        <taxon>Cladocopium</taxon>
    </lineage>
</organism>
<evidence type="ECO:0000313" key="4">
    <source>
        <dbReference type="Proteomes" id="UP001152797"/>
    </source>
</evidence>
<sequence length="744" mass="83012">MVSDRISAALEKAANRAARVAEGDAGLQDYPAPHHPSQKKSEALEKAKESSRSEKANPASDKSLEAKVRDLKMAQEGANEDSPAPTVPASDGSRKKRKSPKENGEKGDDAGSPTIVTPKPEIKIKRSDTAESAPKLSRHVQSRELMKRSPTLHYSPGEDRKPPKKVVKTAVKAKAKSGSSKEVKSKSKAAPKAAPRNPSPKLESPVPATADAVAHALTRQTTLELAPPSPGSDSESASSAEDAGCCKAAGAPSDPPGDDGGGCPKEIKAAGQSAHRCSEKLQVLFEQWMICDGHWKESSLYQQLKECWQYLVWDVDAEEDTTDTITSSFFEQIDKDDKGTKTKTNKKRKGRKAKAKGKKRTEETQEDKAKREQKELEAKAKEAKKKRIATANKVVSKLQSALAKASLVEVKAGGMWSAALKKVFLGELSPHKHLLGKKRDALLKVIDSVKGSGDLTLLATPESEGDDAVKDFLDFLQRDFPLEKTQNLAIQNAIEDVSSGASSIYKAVKRIRSHVQVPWQRAGFYGDAAQLITKVRYEKLLCLWLNVVIFRPKSIRYSRFLLWSCDVALLYKSRTLNTILRWLVWSFNCLYEGTYPMIRPGNRPLEPHEKDRAGTWITNKKLQFQVVELRGDWEFHKLVWQFKCSWKGGVNVGICYRCPAMVRARDPGLIYWNMDDENSTWAKEEFDTTDFICKRQMLCQELEYFGPGTFQQQLDKAYKDFVGFSRANKMDQSQPPFKEWKVPW</sequence>
<feature type="compositionally biased region" description="Basic residues" evidence="1">
    <location>
        <begin position="341"/>
        <end position="359"/>
    </location>
</feature>
<feature type="compositionally biased region" description="Basic and acidic residues" evidence="1">
    <location>
        <begin position="360"/>
        <end position="378"/>
    </location>
</feature>
<feature type="region of interest" description="Disordered" evidence="1">
    <location>
        <begin position="337"/>
        <end position="378"/>
    </location>
</feature>
<feature type="compositionally biased region" description="Low complexity" evidence="1">
    <location>
        <begin position="188"/>
        <end position="201"/>
    </location>
</feature>
<feature type="compositionally biased region" description="Low complexity" evidence="1">
    <location>
        <begin position="231"/>
        <end position="252"/>
    </location>
</feature>
<reference evidence="2" key="1">
    <citation type="submission" date="2022-10" db="EMBL/GenBank/DDBJ databases">
        <authorList>
            <person name="Chen Y."/>
            <person name="Dougan E. K."/>
            <person name="Chan C."/>
            <person name="Rhodes N."/>
            <person name="Thang M."/>
        </authorList>
    </citation>
    <scope>NUCLEOTIDE SEQUENCE</scope>
</reference>
<evidence type="ECO:0000313" key="3">
    <source>
        <dbReference type="EMBL" id="CAL4805206.1"/>
    </source>
</evidence>
<keyword evidence="4" id="KW-1185">Reference proteome</keyword>
<reference evidence="3 4" key="2">
    <citation type="submission" date="2024-05" db="EMBL/GenBank/DDBJ databases">
        <authorList>
            <person name="Chen Y."/>
            <person name="Shah S."/>
            <person name="Dougan E. K."/>
            <person name="Thang M."/>
            <person name="Chan C."/>
        </authorList>
    </citation>
    <scope>NUCLEOTIDE SEQUENCE [LARGE SCALE GENOMIC DNA]</scope>
</reference>
<accession>A0A9P1GN37</accession>
<gene>
    <name evidence="2" type="ORF">C1SCF055_LOCUS42504</name>
</gene>
<feature type="compositionally biased region" description="Low complexity" evidence="1">
    <location>
        <begin position="8"/>
        <end position="25"/>
    </location>
</feature>
<protein>
    <submittedName>
        <fullName evidence="3">Neurofilament heavy polypeptide</fullName>
    </submittedName>
</protein>
<dbReference type="Proteomes" id="UP001152797">
    <property type="component" value="Unassembled WGS sequence"/>
</dbReference>
<comment type="caution">
    <text evidence="2">The sequence shown here is derived from an EMBL/GenBank/DDBJ whole genome shotgun (WGS) entry which is preliminary data.</text>
</comment>
<feature type="compositionally biased region" description="Basic and acidic residues" evidence="1">
    <location>
        <begin position="62"/>
        <end position="73"/>
    </location>
</feature>